<dbReference type="PANTHER" id="PTHR12866:SF2">
    <property type="entry name" value="UBIQUITIN-LIKE-CONJUGATING ENZYME ATG3"/>
    <property type="match status" value="1"/>
</dbReference>
<dbReference type="GO" id="GO:0000407">
    <property type="term" value="C:phagophore assembly site"/>
    <property type="evidence" value="ECO:0007669"/>
    <property type="project" value="TreeGrafter"/>
</dbReference>
<evidence type="ECO:0000256" key="1">
    <source>
        <dbReference type="ARBA" id="ARBA00004496"/>
    </source>
</evidence>
<feature type="region of interest" description="Disordered" evidence="10">
    <location>
        <begin position="67"/>
        <end position="87"/>
    </location>
</feature>
<dbReference type="GO" id="GO:0000422">
    <property type="term" value="P:autophagy of mitochondrion"/>
    <property type="evidence" value="ECO:0007669"/>
    <property type="project" value="TreeGrafter"/>
</dbReference>
<proteinExistence type="inferred from homology"/>
<dbReference type="InterPro" id="IPR007135">
    <property type="entry name" value="Atg3/Atg10"/>
</dbReference>
<dbReference type="PANTHER" id="PTHR12866">
    <property type="entry name" value="UBIQUITIN-LIKE-CONJUGATING ENZYME ATG3"/>
    <property type="match status" value="1"/>
</dbReference>
<name>A0A183D6G4_9BILA</name>
<dbReference type="GO" id="GO:0019776">
    <property type="term" value="F:Atg8-family ligase activity"/>
    <property type="evidence" value="ECO:0007669"/>
    <property type="project" value="TreeGrafter"/>
</dbReference>
<evidence type="ECO:0000256" key="9">
    <source>
        <dbReference type="ARBA" id="ARBA00034553"/>
    </source>
</evidence>
<dbReference type="GO" id="GO:0061723">
    <property type="term" value="P:glycophagy"/>
    <property type="evidence" value="ECO:0007669"/>
    <property type="project" value="TreeGrafter"/>
</dbReference>
<dbReference type="WBParaSite" id="GPUH_0000431201-mRNA-1">
    <property type="protein sequence ID" value="GPUH_0000431201-mRNA-1"/>
    <property type="gene ID" value="GPUH_0000431201"/>
</dbReference>
<evidence type="ECO:0000256" key="6">
    <source>
        <dbReference type="ARBA" id="ARBA00022786"/>
    </source>
</evidence>
<dbReference type="GO" id="GO:0044804">
    <property type="term" value="P:nucleophagy"/>
    <property type="evidence" value="ECO:0007669"/>
    <property type="project" value="TreeGrafter"/>
</dbReference>
<evidence type="ECO:0000313" key="11">
    <source>
        <dbReference type="WBParaSite" id="GPUH_0000431201-mRNA-1"/>
    </source>
</evidence>
<evidence type="ECO:0000256" key="3">
    <source>
        <dbReference type="ARBA" id="ARBA00017573"/>
    </source>
</evidence>
<comment type="subcellular location">
    <subcellularLocation>
        <location evidence="1">Cytoplasm</location>
    </subcellularLocation>
</comment>
<sequence>LPVDKQFLITRNVPCHRRCIDMEYNPEQGKVSFWCRLFLPDVEDEEGWVDTHHFALGVSQKAISMDEEASSKPPCEAGKTGGNGEEGAALDMDAFIAEGGLEDDDPNRFIVKEDEQVPSDADNVIHTRTYDLHITYDKYYQVPRLWLCGYDEDGQALSVEKMSEDFSQDHINKTITIEYHTHLQTSMASIHPCRHAEVMKRLIGQLAESGKELVVEQYLLIFLKFVQVFFILARKFV</sequence>
<protein>
    <recommendedName>
        <fullName evidence="3">Ubiquitin-like-conjugating enzyme ATG3</fullName>
    </recommendedName>
    <alternativeName>
        <fullName evidence="9">Autophagy-related protein 3</fullName>
    </alternativeName>
</protein>
<evidence type="ECO:0000256" key="2">
    <source>
        <dbReference type="ARBA" id="ARBA00007683"/>
    </source>
</evidence>
<evidence type="ECO:0000256" key="8">
    <source>
        <dbReference type="ARBA" id="ARBA00023006"/>
    </source>
</evidence>
<dbReference type="GO" id="GO:0015031">
    <property type="term" value="P:protein transport"/>
    <property type="evidence" value="ECO:0007669"/>
    <property type="project" value="UniProtKB-KW"/>
</dbReference>
<dbReference type="GO" id="GO:0005829">
    <property type="term" value="C:cytosol"/>
    <property type="evidence" value="ECO:0007669"/>
    <property type="project" value="TreeGrafter"/>
</dbReference>
<reference evidence="11" key="1">
    <citation type="submission" date="2016-06" db="UniProtKB">
        <authorList>
            <consortium name="WormBaseParasite"/>
        </authorList>
    </citation>
    <scope>IDENTIFICATION</scope>
</reference>
<organism evidence="11">
    <name type="scientific">Gongylonema pulchrum</name>
    <dbReference type="NCBI Taxonomy" id="637853"/>
    <lineage>
        <taxon>Eukaryota</taxon>
        <taxon>Metazoa</taxon>
        <taxon>Ecdysozoa</taxon>
        <taxon>Nematoda</taxon>
        <taxon>Chromadorea</taxon>
        <taxon>Rhabditida</taxon>
        <taxon>Spirurina</taxon>
        <taxon>Spiruromorpha</taxon>
        <taxon>Spiruroidea</taxon>
        <taxon>Gongylonematidae</taxon>
        <taxon>Gongylonema</taxon>
    </lineage>
</organism>
<keyword evidence="8" id="KW-0072">Autophagy</keyword>
<evidence type="ECO:0000256" key="5">
    <source>
        <dbReference type="ARBA" id="ARBA00022490"/>
    </source>
</evidence>
<keyword evidence="4" id="KW-0813">Transport</keyword>
<keyword evidence="5" id="KW-0963">Cytoplasm</keyword>
<dbReference type="Pfam" id="PF03987">
    <property type="entry name" value="Autophagy_act_C"/>
    <property type="match status" value="1"/>
</dbReference>
<evidence type="ECO:0000256" key="4">
    <source>
        <dbReference type="ARBA" id="ARBA00022448"/>
    </source>
</evidence>
<dbReference type="AlphaFoldDB" id="A0A183D6G4"/>
<comment type="similarity">
    <text evidence="2">Belongs to the ATG3 family.</text>
</comment>
<evidence type="ECO:0000256" key="10">
    <source>
        <dbReference type="SAM" id="MobiDB-lite"/>
    </source>
</evidence>
<accession>A0A183D6G4</accession>
<dbReference type="GO" id="GO:0000045">
    <property type="term" value="P:autophagosome assembly"/>
    <property type="evidence" value="ECO:0007669"/>
    <property type="project" value="TreeGrafter"/>
</dbReference>
<keyword evidence="7" id="KW-0653">Protein transport</keyword>
<evidence type="ECO:0000256" key="7">
    <source>
        <dbReference type="ARBA" id="ARBA00022927"/>
    </source>
</evidence>
<keyword evidence="6" id="KW-0833">Ubl conjugation pathway</keyword>
<dbReference type="Gene3D" id="3.30.1460.50">
    <property type="match status" value="1"/>
</dbReference>